<evidence type="ECO:0000313" key="3">
    <source>
        <dbReference type="Proteomes" id="UP001430953"/>
    </source>
</evidence>
<name>A0AAW2GJ64_9HYME</name>
<feature type="region of interest" description="Disordered" evidence="1">
    <location>
        <begin position="178"/>
        <end position="236"/>
    </location>
</feature>
<feature type="region of interest" description="Disordered" evidence="1">
    <location>
        <begin position="417"/>
        <end position="506"/>
    </location>
</feature>
<reference evidence="2 3" key="1">
    <citation type="submission" date="2023-03" db="EMBL/GenBank/DDBJ databases">
        <title>High recombination rates correlate with genetic variation in Cardiocondyla obscurior ants.</title>
        <authorList>
            <person name="Errbii M."/>
        </authorList>
    </citation>
    <scope>NUCLEOTIDE SEQUENCE [LARGE SCALE GENOMIC DNA]</scope>
    <source>
        <strain evidence="2">Alpha-2009</strain>
        <tissue evidence="2">Whole body</tissue>
    </source>
</reference>
<feature type="compositionally biased region" description="Polar residues" evidence="1">
    <location>
        <begin position="384"/>
        <end position="395"/>
    </location>
</feature>
<dbReference type="Proteomes" id="UP001430953">
    <property type="component" value="Unassembled WGS sequence"/>
</dbReference>
<organism evidence="2 3">
    <name type="scientific">Cardiocondyla obscurior</name>
    <dbReference type="NCBI Taxonomy" id="286306"/>
    <lineage>
        <taxon>Eukaryota</taxon>
        <taxon>Metazoa</taxon>
        <taxon>Ecdysozoa</taxon>
        <taxon>Arthropoda</taxon>
        <taxon>Hexapoda</taxon>
        <taxon>Insecta</taxon>
        <taxon>Pterygota</taxon>
        <taxon>Neoptera</taxon>
        <taxon>Endopterygota</taxon>
        <taxon>Hymenoptera</taxon>
        <taxon>Apocrita</taxon>
        <taxon>Aculeata</taxon>
        <taxon>Formicoidea</taxon>
        <taxon>Formicidae</taxon>
        <taxon>Myrmicinae</taxon>
        <taxon>Cardiocondyla</taxon>
    </lineage>
</organism>
<feature type="region of interest" description="Disordered" evidence="1">
    <location>
        <begin position="353"/>
        <end position="402"/>
    </location>
</feature>
<feature type="compositionally biased region" description="Polar residues" evidence="1">
    <location>
        <begin position="630"/>
        <end position="641"/>
    </location>
</feature>
<accession>A0AAW2GJ64</accession>
<evidence type="ECO:0000256" key="1">
    <source>
        <dbReference type="SAM" id="MobiDB-lite"/>
    </source>
</evidence>
<feature type="compositionally biased region" description="Basic and acidic residues" evidence="1">
    <location>
        <begin position="554"/>
        <end position="576"/>
    </location>
</feature>
<feature type="region of interest" description="Disordered" evidence="1">
    <location>
        <begin position="287"/>
        <end position="308"/>
    </location>
</feature>
<protein>
    <submittedName>
        <fullName evidence="2">Uncharacterized protein</fullName>
    </submittedName>
</protein>
<dbReference type="EMBL" id="JADYXP020000004">
    <property type="protein sequence ID" value="KAL0127129.1"/>
    <property type="molecule type" value="Genomic_DNA"/>
</dbReference>
<proteinExistence type="predicted"/>
<sequence>MRSAKKAEDRMTLPRVADLERSAEWTGLANDIDDLVKLRRPGRCSPAVTRRDPKIERHAYQRASMPEMQRACTVRFEDDNSSPLQRDEQSRWSWKPRTDFEREYFYKDYRDYYCGDPSRCPGSVSRESTSGNRFQKTRTPPTRRPEGLEKEHFSDSRERLHEIFEHNRLLRRQFFADMPGGTQQNRGGTQEAPKRCAGFGSTETLTSQSNQSSVSSINDRKSRAQATRTPEEEDEEMDTLAEFAGRNLSRVINRRNGGRTRRDGRVLVNILPGSEIRRADVRNLQSVKPDDASNESSPIAGQARYRDARETRDKSCQCRVGEDGINLDAWRDGNLPEYIFGGTSKIDCREEGWTLPNGSDGKNREDRLFRSQARSPMIRGRSDLISTGGNETNASESEDGSCWDQCRSLPNLAALKRCPDTPASVPRAVNVPEGLDSLGSTDRHEHSAVRSSHRQCREQQSGRREETVHQTRSINRGQSTTTTKSTTGGLASPSRLTSRREVKAARIPPPLDLSTVNERCELIEANERKYLSDYSVDVAILREDRGEGPAVGNERVRDNAISKDESPRNDRRERDSGRRRRKSSGPPCKSRNDVSPDELQSPQLVNDRGNDPVPIGILPTDPDARRRDQASSPLFDQTSSIGGPHAGGSALPSTVYGPIPYSQ</sequence>
<evidence type="ECO:0000313" key="2">
    <source>
        <dbReference type="EMBL" id="KAL0127129.1"/>
    </source>
</evidence>
<feature type="compositionally biased region" description="Low complexity" evidence="1">
    <location>
        <begin position="207"/>
        <end position="216"/>
    </location>
</feature>
<feature type="compositionally biased region" description="Polar residues" evidence="1">
    <location>
        <begin position="125"/>
        <end position="140"/>
    </location>
</feature>
<feature type="region of interest" description="Disordered" evidence="1">
    <location>
        <begin position="548"/>
        <end position="663"/>
    </location>
</feature>
<comment type="caution">
    <text evidence="2">The sequence shown here is derived from an EMBL/GenBank/DDBJ whole genome shotgun (WGS) entry which is preliminary data.</text>
</comment>
<gene>
    <name evidence="2" type="ORF">PUN28_005422</name>
</gene>
<dbReference type="AlphaFoldDB" id="A0AAW2GJ64"/>
<feature type="compositionally biased region" description="Basic and acidic residues" evidence="1">
    <location>
        <begin position="143"/>
        <end position="157"/>
    </location>
</feature>
<feature type="region of interest" description="Disordered" evidence="1">
    <location>
        <begin position="120"/>
        <end position="157"/>
    </location>
</feature>
<feature type="compositionally biased region" description="Basic and acidic residues" evidence="1">
    <location>
        <begin position="455"/>
        <end position="469"/>
    </location>
</feature>
<keyword evidence="3" id="KW-1185">Reference proteome</keyword>